<name>A0ABU6ZX63_9FABA</name>
<dbReference type="Proteomes" id="UP001341840">
    <property type="component" value="Unassembled WGS sequence"/>
</dbReference>
<evidence type="ECO:0000313" key="2">
    <source>
        <dbReference type="Proteomes" id="UP001341840"/>
    </source>
</evidence>
<proteinExistence type="predicted"/>
<feature type="non-terminal residue" evidence="1">
    <location>
        <position position="1"/>
    </location>
</feature>
<evidence type="ECO:0000313" key="1">
    <source>
        <dbReference type="EMBL" id="MED6226603.1"/>
    </source>
</evidence>
<sequence length="146" mass="15910">GVNRDHQAGSTETPDTAELGQGEAADLALACKLHHQMYETLYIRVRYDPSSAHRMKTPRTYPAALEIRAGEEVDVGFVWRGVIPALILGPNHLRNVVLSTVLSVVLINVLTARLHIRPPTRGRALTLPPDIRALHPRPSSASGCIA</sequence>
<protein>
    <submittedName>
        <fullName evidence="1">Uncharacterized protein</fullName>
    </submittedName>
</protein>
<gene>
    <name evidence="1" type="ORF">PIB30_105468</name>
</gene>
<comment type="caution">
    <text evidence="1">The sequence shown here is derived from an EMBL/GenBank/DDBJ whole genome shotgun (WGS) entry which is preliminary data.</text>
</comment>
<keyword evidence="2" id="KW-1185">Reference proteome</keyword>
<accession>A0ABU6ZX63</accession>
<feature type="non-terminal residue" evidence="1">
    <location>
        <position position="146"/>
    </location>
</feature>
<reference evidence="1 2" key="1">
    <citation type="journal article" date="2023" name="Plants (Basel)">
        <title>Bridging the Gap: Combining Genomics and Transcriptomics Approaches to Understand Stylosanthes scabra, an Orphan Legume from the Brazilian Caatinga.</title>
        <authorList>
            <person name="Ferreira-Neto J.R.C."/>
            <person name="da Silva M.D."/>
            <person name="Binneck E."/>
            <person name="de Melo N.F."/>
            <person name="da Silva R.H."/>
            <person name="de Melo A.L.T.M."/>
            <person name="Pandolfi V."/>
            <person name="Bustamante F.O."/>
            <person name="Brasileiro-Vidal A.C."/>
            <person name="Benko-Iseppon A.M."/>
        </authorList>
    </citation>
    <scope>NUCLEOTIDE SEQUENCE [LARGE SCALE GENOMIC DNA]</scope>
    <source>
        <tissue evidence="1">Leaves</tissue>
    </source>
</reference>
<organism evidence="1 2">
    <name type="scientific">Stylosanthes scabra</name>
    <dbReference type="NCBI Taxonomy" id="79078"/>
    <lineage>
        <taxon>Eukaryota</taxon>
        <taxon>Viridiplantae</taxon>
        <taxon>Streptophyta</taxon>
        <taxon>Embryophyta</taxon>
        <taxon>Tracheophyta</taxon>
        <taxon>Spermatophyta</taxon>
        <taxon>Magnoliopsida</taxon>
        <taxon>eudicotyledons</taxon>
        <taxon>Gunneridae</taxon>
        <taxon>Pentapetalae</taxon>
        <taxon>rosids</taxon>
        <taxon>fabids</taxon>
        <taxon>Fabales</taxon>
        <taxon>Fabaceae</taxon>
        <taxon>Papilionoideae</taxon>
        <taxon>50 kb inversion clade</taxon>
        <taxon>dalbergioids sensu lato</taxon>
        <taxon>Dalbergieae</taxon>
        <taxon>Pterocarpus clade</taxon>
        <taxon>Stylosanthes</taxon>
    </lineage>
</organism>
<dbReference type="EMBL" id="JASCZI010275742">
    <property type="protein sequence ID" value="MED6226603.1"/>
    <property type="molecule type" value="Genomic_DNA"/>
</dbReference>